<keyword evidence="22" id="KW-1185">Reference proteome</keyword>
<reference evidence="21 22" key="1">
    <citation type="submission" date="2024-04" db="EMBL/GenBank/DDBJ databases">
        <authorList>
            <person name="Waldvogel A.-M."/>
            <person name="Schoenle A."/>
        </authorList>
    </citation>
    <scope>NUCLEOTIDE SEQUENCE [LARGE SCALE GENOMIC DNA]</scope>
</reference>
<dbReference type="InterPro" id="IPR027268">
    <property type="entry name" value="Peptidase_M4/M1_CTD_sf"/>
</dbReference>
<evidence type="ECO:0000256" key="8">
    <source>
        <dbReference type="ARBA" id="ARBA00022968"/>
    </source>
</evidence>
<evidence type="ECO:0000256" key="16">
    <source>
        <dbReference type="PIRSR" id="PIRSR634016-4"/>
    </source>
</evidence>
<keyword evidence="4 17" id="KW-0812">Transmembrane</keyword>
<gene>
    <name evidence="21" type="ORF">KC01_LOCUS41825</name>
</gene>
<dbReference type="InterPro" id="IPR024571">
    <property type="entry name" value="ERAP1-like_C_dom"/>
</dbReference>
<dbReference type="Pfam" id="PF11838">
    <property type="entry name" value="ERAP1_C"/>
    <property type="match status" value="1"/>
</dbReference>
<dbReference type="GO" id="GO:0005886">
    <property type="term" value="C:plasma membrane"/>
    <property type="evidence" value="ECO:0007669"/>
    <property type="project" value="TreeGrafter"/>
</dbReference>
<feature type="transmembrane region" description="Helical" evidence="17">
    <location>
        <begin position="119"/>
        <end position="139"/>
    </location>
</feature>
<dbReference type="GO" id="GO:0012505">
    <property type="term" value="C:endomembrane system"/>
    <property type="evidence" value="ECO:0007669"/>
    <property type="project" value="UniProtKB-SubCell"/>
</dbReference>
<protein>
    <recommendedName>
        <fullName evidence="23">Aminopeptidase</fullName>
    </recommendedName>
</protein>
<evidence type="ECO:0000256" key="13">
    <source>
        <dbReference type="ARBA" id="ARBA00060399"/>
    </source>
</evidence>
<dbReference type="InterPro" id="IPR001930">
    <property type="entry name" value="Peptidase_M1"/>
</dbReference>
<dbReference type="Pfam" id="PF01433">
    <property type="entry name" value="Peptidase_M1"/>
    <property type="match status" value="1"/>
</dbReference>
<comment type="cofactor">
    <cofactor evidence="15">
        <name>Zn(2+)</name>
        <dbReference type="ChEBI" id="CHEBI:29105"/>
    </cofactor>
    <text evidence="15">Binds 1 zinc ion per subunit.</text>
</comment>
<dbReference type="PANTHER" id="PTHR11533:SF42">
    <property type="entry name" value="LEUCYL-CYSTINYL AMINOPEPTIDASE"/>
    <property type="match status" value="1"/>
</dbReference>
<dbReference type="Gene3D" id="1.10.390.10">
    <property type="entry name" value="Neutral Protease Domain 2"/>
    <property type="match status" value="1"/>
</dbReference>
<dbReference type="GO" id="GO:0005737">
    <property type="term" value="C:cytoplasm"/>
    <property type="evidence" value="ECO:0007669"/>
    <property type="project" value="TreeGrafter"/>
</dbReference>
<keyword evidence="2" id="KW-0031">Aminopeptidase</keyword>
<dbReference type="GO" id="GO:0008217">
    <property type="term" value="P:regulation of blood pressure"/>
    <property type="evidence" value="ECO:0007669"/>
    <property type="project" value="TreeGrafter"/>
</dbReference>
<feature type="site" description="Transition state stabilizer" evidence="16">
    <location>
        <position position="558"/>
    </location>
</feature>
<comment type="similarity">
    <text evidence="1">Belongs to the peptidase M1 family.</text>
</comment>
<dbReference type="SUPFAM" id="SSF55486">
    <property type="entry name" value="Metalloproteases ('zincins'), catalytic domain"/>
    <property type="match status" value="1"/>
</dbReference>
<evidence type="ECO:0000256" key="1">
    <source>
        <dbReference type="ARBA" id="ARBA00010136"/>
    </source>
</evidence>
<dbReference type="Gene3D" id="2.60.40.1910">
    <property type="match status" value="1"/>
</dbReference>
<accession>A0AAV2MRN9</accession>
<keyword evidence="7 15" id="KW-0862">Zinc</keyword>
<feature type="domain" description="Aminopeptidase N-like N-terminal" evidence="20">
    <location>
        <begin position="184"/>
        <end position="368"/>
    </location>
</feature>
<dbReference type="SUPFAM" id="SSF63737">
    <property type="entry name" value="Leukotriene A4 hydrolase N-terminal domain"/>
    <property type="match status" value="1"/>
</dbReference>
<feature type="binding site" evidence="15">
    <location>
        <position position="473"/>
    </location>
    <ligand>
        <name>Zn(2+)</name>
        <dbReference type="ChEBI" id="CHEBI:29105"/>
        <note>catalytic</note>
    </ligand>
</feature>
<proteinExistence type="inferred from homology"/>
<dbReference type="FunFam" id="1.10.390.10:FF:000016">
    <property type="entry name" value="Glutamyl aminopeptidase"/>
    <property type="match status" value="1"/>
</dbReference>
<dbReference type="FunFam" id="2.60.40.1730:FF:000001">
    <property type="entry name" value="Leucyl-cystinyl aminopeptidase"/>
    <property type="match status" value="1"/>
</dbReference>
<name>A0AAV2MRN9_KNICA</name>
<dbReference type="InterPro" id="IPR050344">
    <property type="entry name" value="Peptidase_M1_aminopeptidases"/>
</dbReference>
<dbReference type="InterPro" id="IPR042097">
    <property type="entry name" value="Aminopeptidase_N-like_N_sf"/>
</dbReference>
<dbReference type="FunFam" id="1.25.50.20:FF:000003">
    <property type="entry name" value="Leucyl-cystinyl aminopeptidase"/>
    <property type="match status" value="1"/>
</dbReference>
<dbReference type="PRINTS" id="PR00756">
    <property type="entry name" value="ALADIPTASE"/>
</dbReference>
<dbReference type="Gene3D" id="2.60.40.1730">
    <property type="entry name" value="tricorn interacting facor f3 domain"/>
    <property type="match status" value="1"/>
</dbReference>
<evidence type="ECO:0000313" key="22">
    <source>
        <dbReference type="Proteomes" id="UP001497482"/>
    </source>
</evidence>
<keyword evidence="5 15" id="KW-0479">Metal-binding</keyword>
<dbReference type="FunFam" id="2.60.40.1910:FF:000001">
    <property type="entry name" value="Leucyl-cystinyl aminopeptidase"/>
    <property type="match status" value="1"/>
</dbReference>
<dbReference type="InterPro" id="IPR045357">
    <property type="entry name" value="Aminopeptidase_N-like_N"/>
</dbReference>
<evidence type="ECO:0000256" key="17">
    <source>
        <dbReference type="SAM" id="Phobius"/>
    </source>
</evidence>
<evidence type="ECO:0000256" key="9">
    <source>
        <dbReference type="ARBA" id="ARBA00022989"/>
    </source>
</evidence>
<keyword evidence="6" id="KW-0378">Hydrolase</keyword>
<evidence type="ECO:0000259" key="19">
    <source>
        <dbReference type="Pfam" id="PF11838"/>
    </source>
</evidence>
<dbReference type="GO" id="GO:0070006">
    <property type="term" value="F:metalloaminopeptidase activity"/>
    <property type="evidence" value="ECO:0007669"/>
    <property type="project" value="TreeGrafter"/>
</dbReference>
<evidence type="ECO:0000256" key="10">
    <source>
        <dbReference type="ARBA" id="ARBA00023049"/>
    </source>
</evidence>
<keyword evidence="3" id="KW-0645">Protease</keyword>
<evidence type="ECO:0000256" key="6">
    <source>
        <dbReference type="ARBA" id="ARBA00022801"/>
    </source>
</evidence>
<evidence type="ECO:0000256" key="3">
    <source>
        <dbReference type="ARBA" id="ARBA00022670"/>
    </source>
</evidence>
<feature type="binding site" evidence="15">
    <location>
        <position position="477"/>
    </location>
    <ligand>
        <name>Zn(2+)</name>
        <dbReference type="ChEBI" id="CHEBI:29105"/>
        <note>catalytic</note>
    </ligand>
</feature>
<dbReference type="EMBL" id="OZ035831">
    <property type="protein sequence ID" value="CAL1615973.1"/>
    <property type="molecule type" value="Genomic_DNA"/>
</dbReference>
<dbReference type="GO" id="GO:0008270">
    <property type="term" value="F:zinc ion binding"/>
    <property type="evidence" value="ECO:0007669"/>
    <property type="project" value="InterPro"/>
</dbReference>
<evidence type="ECO:0000256" key="15">
    <source>
        <dbReference type="PIRSR" id="PIRSR634016-3"/>
    </source>
</evidence>
<comment type="subcellular location">
    <subcellularLocation>
        <location evidence="13">Endomembrane system</location>
        <topology evidence="13">Single-pass type II membrane protein</topology>
    </subcellularLocation>
</comment>
<organism evidence="21 22">
    <name type="scientific">Knipowitschia caucasica</name>
    <name type="common">Caucasian dwarf goby</name>
    <name type="synonym">Pomatoschistus caucasicus</name>
    <dbReference type="NCBI Taxonomy" id="637954"/>
    <lineage>
        <taxon>Eukaryota</taxon>
        <taxon>Metazoa</taxon>
        <taxon>Chordata</taxon>
        <taxon>Craniata</taxon>
        <taxon>Vertebrata</taxon>
        <taxon>Euteleostomi</taxon>
        <taxon>Actinopterygii</taxon>
        <taxon>Neopterygii</taxon>
        <taxon>Teleostei</taxon>
        <taxon>Neoteleostei</taxon>
        <taxon>Acanthomorphata</taxon>
        <taxon>Gobiaria</taxon>
        <taxon>Gobiiformes</taxon>
        <taxon>Gobioidei</taxon>
        <taxon>Gobiidae</taxon>
        <taxon>Gobiinae</taxon>
        <taxon>Knipowitschia</taxon>
    </lineage>
</organism>
<keyword evidence="12" id="KW-0325">Glycoprotein</keyword>
<dbReference type="PANTHER" id="PTHR11533">
    <property type="entry name" value="PROTEASE M1 ZINC METALLOPROTEASE"/>
    <property type="match status" value="1"/>
</dbReference>
<dbReference type="GO" id="GO:0043171">
    <property type="term" value="P:peptide catabolic process"/>
    <property type="evidence" value="ECO:0007669"/>
    <property type="project" value="TreeGrafter"/>
</dbReference>
<dbReference type="GO" id="GO:0042277">
    <property type="term" value="F:peptide binding"/>
    <property type="evidence" value="ECO:0007669"/>
    <property type="project" value="TreeGrafter"/>
</dbReference>
<keyword evidence="9 17" id="KW-1133">Transmembrane helix</keyword>
<dbReference type="Gene3D" id="1.25.50.20">
    <property type="match status" value="1"/>
</dbReference>
<dbReference type="AlphaFoldDB" id="A0AAV2MRN9"/>
<evidence type="ECO:0000256" key="5">
    <source>
        <dbReference type="ARBA" id="ARBA00022723"/>
    </source>
</evidence>
<dbReference type="Pfam" id="PF17900">
    <property type="entry name" value="Peptidase_M1_N"/>
    <property type="match status" value="1"/>
</dbReference>
<feature type="active site" description="Proton acceptor" evidence="14">
    <location>
        <position position="474"/>
    </location>
</feature>
<dbReference type="Proteomes" id="UP001497482">
    <property type="component" value="Chromosome 9"/>
</dbReference>
<evidence type="ECO:0000256" key="4">
    <source>
        <dbReference type="ARBA" id="ARBA00022692"/>
    </source>
</evidence>
<evidence type="ECO:0000256" key="12">
    <source>
        <dbReference type="ARBA" id="ARBA00023180"/>
    </source>
</evidence>
<keyword evidence="11 17" id="KW-0472">Membrane</keyword>
<evidence type="ECO:0008006" key="23">
    <source>
        <dbReference type="Google" id="ProtNLM"/>
    </source>
</evidence>
<evidence type="ECO:0000256" key="7">
    <source>
        <dbReference type="ARBA" id="ARBA00022833"/>
    </source>
</evidence>
<keyword evidence="8" id="KW-0735">Signal-anchor</keyword>
<dbReference type="InterPro" id="IPR014782">
    <property type="entry name" value="Peptidase_M1_dom"/>
</dbReference>
<feature type="domain" description="Peptidase M1 membrane alanine aminopeptidase" evidence="18">
    <location>
        <begin position="402"/>
        <end position="617"/>
    </location>
</feature>
<evidence type="ECO:0000259" key="18">
    <source>
        <dbReference type="Pfam" id="PF01433"/>
    </source>
</evidence>
<feature type="binding site" evidence="15">
    <location>
        <position position="496"/>
    </location>
    <ligand>
        <name>Zn(2+)</name>
        <dbReference type="ChEBI" id="CHEBI:29105"/>
        <note>catalytic</note>
    </ligand>
</feature>
<feature type="domain" description="ERAP1-like C-terminal" evidence="19">
    <location>
        <begin position="694"/>
        <end position="1012"/>
    </location>
</feature>
<keyword evidence="10" id="KW-0482">Metalloprotease</keyword>
<dbReference type="GO" id="GO:0005615">
    <property type="term" value="C:extracellular space"/>
    <property type="evidence" value="ECO:0007669"/>
    <property type="project" value="TreeGrafter"/>
</dbReference>
<evidence type="ECO:0000256" key="11">
    <source>
        <dbReference type="ARBA" id="ARBA00023136"/>
    </source>
</evidence>
<evidence type="ECO:0000256" key="2">
    <source>
        <dbReference type="ARBA" id="ARBA00022438"/>
    </source>
</evidence>
<evidence type="ECO:0000256" key="14">
    <source>
        <dbReference type="PIRSR" id="PIRSR634016-1"/>
    </source>
</evidence>
<evidence type="ECO:0000313" key="21">
    <source>
        <dbReference type="EMBL" id="CAL1615973.1"/>
    </source>
</evidence>
<evidence type="ECO:0000259" key="20">
    <source>
        <dbReference type="Pfam" id="PF17900"/>
    </source>
</evidence>
<dbReference type="CDD" id="cd09601">
    <property type="entry name" value="M1_APN-Q_like"/>
    <property type="match status" value="1"/>
</dbReference>
<sequence>MDPFDSRNSERINLPRNMIENSMFEEEPDVVDLAKDSTTFPTFPPLDPDDVVYEPCSSRLLVRGLAENDLDDEEEDCESSARLLGMSFMNCSSTQGVAASPYTRQDAPSSCSRPSTRTMVVCVLLLVIVVSMTMVLYLLPGCTFTKTGCPKQNETSPSEVVYPIATNGEVFPWAQLRLPQSIRPLSYDLTLNPDLDKMTFTGHAVISMFVRHNTKHIVLHGMNLNITTATFKLGDGKATAVTVLEYKQKQQIAVKLTEDLPAGQHCVLTLDYSADLSHTYDGFYNSSYIDKEGNTMVLAATQFEPLSARKAFPCFDEPSFKATFHIKISHKEDYMSLSNMPKRKTTKLPNGLVLDEFEKTSVNMSTYLVAFIVSNFTPISKNVSNTLLSVYSVPEKKEHTSFALDAASKLLEFYNNFFDIPYPLQKLDLVAIPDFLAGAMENWGLITFRETSLLVGSLSSALEKQVVASVVAHELAHQWFGNLVTMSWWNDLWLNEGFATYMQYMSIQHVLPELDIENVFLDVRLRAMEKDALNSSHAVSTEVNTPEQVEEMFDSVSYEKGASILLMLNASLPKDQQFRKGIIQYLKQFSGLNTYTNDLWNSLTDVNQNVSEMMSLWTSQKGFPLVTVARKEQEVTVTQEHFLLTSDNATHSSSVWHIPVSYINDSCSLAAECRQLFTLKTKSATIKLPAKVKWMKLNYRNTGFYIVDYGKEGWSELCGALANNYQILTSEDRTSLIHNIFALSRLDRVSFQQVLQVLKYLSNETETTPVTEALLQLNTVYNLLDKRHEHELGARLKAYIFSLFGSLIRNQTWEEIDSVSKQELRSALLQTACRLNDESCIEKAKDIFKRYVESNGTMRIPGDLQQVVFNVAAQSNDWSTLFTLYGITNYDAEKRKMLKGLASSQDSQQAVWILQEGLRGQIVQTQELPLVIATVCNGFAGNLFAWDFIQENWDGLIEKFPIGSFAIQRIIKSITSQFSTKSHLDQVQGFFSSLKERGSNMRSVQEALETIKLNKRWMDTNLASLRKHPSNPGQEQLQSLRLPCLEQSFWIQKGETAM</sequence>
<dbReference type="GO" id="GO:0006508">
    <property type="term" value="P:proteolysis"/>
    <property type="evidence" value="ECO:0007669"/>
    <property type="project" value="UniProtKB-KW"/>
</dbReference>
<dbReference type="InterPro" id="IPR034016">
    <property type="entry name" value="M1_APN-typ"/>
</dbReference>